<dbReference type="GO" id="GO:0030288">
    <property type="term" value="C:outer membrane-bounded periplasmic space"/>
    <property type="evidence" value="ECO:0007669"/>
    <property type="project" value="TreeGrafter"/>
</dbReference>
<dbReference type="GO" id="GO:0008745">
    <property type="term" value="F:N-acetylmuramoyl-L-alanine amidase activity"/>
    <property type="evidence" value="ECO:0007669"/>
    <property type="project" value="UniProtKB-EC"/>
</dbReference>
<feature type="domain" description="MurNAc-LAA" evidence="2">
    <location>
        <begin position="1"/>
        <end position="102"/>
    </location>
</feature>
<comment type="caution">
    <text evidence="3">The sequence shown here is derived from an EMBL/GenBank/DDBJ whole genome shotgun (WGS) entry which is preliminary data.</text>
</comment>
<evidence type="ECO:0000313" key="3">
    <source>
        <dbReference type="EMBL" id="MPN55487.1"/>
    </source>
</evidence>
<proteinExistence type="predicted"/>
<dbReference type="InterPro" id="IPR050695">
    <property type="entry name" value="N-acetylmuramoyl_amidase_3"/>
</dbReference>
<dbReference type="AlphaFoldDB" id="A0A645IWH9"/>
<dbReference type="Pfam" id="PF01520">
    <property type="entry name" value="Amidase_3"/>
    <property type="match status" value="1"/>
</dbReference>
<gene>
    <name evidence="3" type="primary">cwlD_12</name>
    <name evidence="3" type="ORF">SDC9_203169</name>
</gene>
<dbReference type="SMART" id="SM00646">
    <property type="entry name" value="Ami_3"/>
    <property type="match status" value="1"/>
</dbReference>
<organism evidence="3">
    <name type="scientific">bioreactor metagenome</name>
    <dbReference type="NCBI Taxonomy" id="1076179"/>
    <lineage>
        <taxon>unclassified sequences</taxon>
        <taxon>metagenomes</taxon>
        <taxon>ecological metagenomes</taxon>
    </lineage>
</organism>
<dbReference type="EMBL" id="VSSQ01124806">
    <property type="protein sequence ID" value="MPN55487.1"/>
    <property type="molecule type" value="Genomic_DNA"/>
</dbReference>
<evidence type="ECO:0000256" key="1">
    <source>
        <dbReference type="ARBA" id="ARBA00022801"/>
    </source>
</evidence>
<dbReference type="EC" id="3.5.1.28" evidence="3"/>
<keyword evidence="1 3" id="KW-0378">Hydrolase</keyword>
<dbReference type="InterPro" id="IPR002508">
    <property type="entry name" value="MurNAc-LAA_cat"/>
</dbReference>
<dbReference type="PANTHER" id="PTHR30404">
    <property type="entry name" value="N-ACETYLMURAMOYL-L-ALANINE AMIDASE"/>
    <property type="match status" value="1"/>
</dbReference>
<dbReference type="GO" id="GO:0009253">
    <property type="term" value="P:peptidoglycan catabolic process"/>
    <property type="evidence" value="ECO:0007669"/>
    <property type="project" value="InterPro"/>
</dbReference>
<dbReference type="PANTHER" id="PTHR30404:SF0">
    <property type="entry name" value="N-ACETYLMURAMOYL-L-ALANINE AMIDASE AMIC"/>
    <property type="match status" value="1"/>
</dbReference>
<accession>A0A645IWH9</accession>
<dbReference type="Gene3D" id="3.40.630.40">
    <property type="entry name" value="Zn-dependent exopeptidases"/>
    <property type="match status" value="1"/>
</dbReference>
<protein>
    <submittedName>
        <fullName evidence="3">Germination-specific N-acetylmuramoyl-L-alanine amidase</fullName>
        <ecNumber evidence="3">3.5.1.28</ecNumber>
    </submittedName>
</protein>
<dbReference type="CDD" id="cd02696">
    <property type="entry name" value="MurNAc-LAA"/>
    <property type="match status" value="1"/>
</dbReference>
<evidence type="ECO:0000259" key="2">
    <source>
        <dbReference type="SMART" id="SM00646"/>
    </source>
</evidence>
<name>A0A645IWH9_9ZZZZ</name>
<dbReference type="SUPFAM" id="SSF53187">
    <property type="entry name" value="Zn-dependent exopeptidases"/>
    <property type="match status" value="1"/>
</dbReference>
<sequence length="109" mass="12369">MLISIHQNSFTDSRVRGAQVFYSAVLDENKILADMIRKNLIGLSEYNDRILLSGDDLKILKDNPMPSVLVECGFLSNQFDEQLLNDPEYQAALADAIYKAVCEFFNLSY</sequence>
<reference evidence="3" key="1">
    <citation type="submission" date="2019-08" db="EMBL/GenBank/DDBJ databases">
        <authorList>
            <person name="Kucharzyk K."/>
            <person name="Murdoch R.W."/>
            <person name="Higgins S."/>
            <person name="Loffler F."/>
        </authorList>
    </citation>
    <scope>NUCLEOTIDE SEQUENCE</scope>
</reference>